<comment type="similarity">
    <text evidence="2 5">Belongs to the aldehyde dehydrogenase family.</text>
</comment>
<evidence type="ECO:0000256" key="3">
    <source>
        <dbReference type="ARBA" id="ARBA00023002"/>
    </source>
</evidence>
<dbReference type="InterPro" id="IPR016161">
    <property type="entry name" value="Ald_DH/histidinol_DH"/>
</dbReference>
<evidence type="ECO:0000259" key="7">
    <source>
        <dbReference type="Pfam" id="PF00171"/>
    </source>
</evidence>
<dbReference type="NCBIfam" id="TIGR01780">
    <property type="entry name" value="SSADH"/>
    <property type="match status" value="1"/>
</dbReference>
<evidence type="ECO:0000256" key="2">
    <source>
        <dbReference type="ARBA" id="ARBA00009986"/>
    </source>
</evidence>
<protein>
    <recommendedName>
        <fullName evidence="6">Succinate-semialdehyde dehydrogenase</fullName>
        <ecNumber evidence="6">1.2.1.16</ecNumber>
    </recommendedName>
</protein>
<reference evidence="8 9" key="1">
    <citation type="submission" date="2024-03" db="EMBL/GenBank/DDBJ databases">
        <authorList>
            <person name="Brejova B."/>
        </authorList>
    </citation>
    <scope>NUCLEOTIDE SEQUENCE [LARGE SCALE GENOMIC DNA]</scope>
    <source>
        <strain evidence="8 9">CBS 14171</strain>
    </source>
</reference>
<dbReference type="EMBL" id="OZ022407">
    <property type="protein sequence ID" value="CAK9438606.1"/>
    <property type="molecule type" value="Genomic_DNA"/>
</dbReference>
<feature type="active site" evidence="4">
    <location>
        <position position="282"/>
    </location>
</feature>
<dbReference type="InterPro" id="IPR016163">
    <property type="entry name" value="Ald_DH_C"/>
</dbReference>
<keyword evidence="3 5" id="KW-0560">Oxidoreductase</keyword>
<proteinExistence type="inferred from homology"/>
<dbReference type="PROSITE" id="PS00070">
    <property type="entry name" value="ALDEHYDE_DEHYDR_CYS"/>
    <property type="match status" value="1"/>
</dbReference>
<evidence type="ECO:0000256" key="1">
    <source>
        <dbReference type="ARBA" id="ARBA00005176"/>
    </source>
</evidence>
<dbReference type="EC" id="1.2.1.16" evidence="6"/>
<evidence type="ECO:0000256" key="4">
    <source>
        <dbReference type="PROSITE-ProRule" id="PRU10007"/>
    </source>
</evidence>
<feature type="domain" description="Aldehyde dehydrogenase" evidence="7">
    <location>
        <begin position="56"/>
        <end position="506"/>
    </location>
</feature>
<dbReference type="PANTHER" id="PTHR43353:SF5">
    <property type="entry name" value="SUCCINATE-SEMIALDEHYDE DEHYDROGENASE, MITOCHONDRIAL"/>
    <property type="match status" value="1"/>
</dbReference>
<dbReference type="PANTHER" id="PTHR43353">
    <property type="entry name" value="SUCCINATE-SEMIALDEHYDE DEHYDROGENASE, MITOCHONDRIAL"/>
    <property type="match status" value="1"/>
</dbReference>
<dbReference type="InterPro" id="IPR010102">
    <property type="entry name" value="Succ_semiAld_DH"/>
</dbReference>
<dbReference type="RefSeq" id="XP_066829768.1">
    <property type="nucleotide sequence ID" value="XM_066972873.1"/>
</dbReference>
<organism evidence="8 9">
    <name type="scientific">Lodderomyces beijingensis</name>
    <dbReference type="NCBI Taxonomy" id="1775926"/>
    <lineage>
        <taxon>Eukaryota</taxon>
        <taxon>Fungi</taxon>
        <taxon>Dikarya</taxon>
        <taxon>Ascomycota</taxon>
        <taxon>Saccharomycotina</taxon>
        <taxon>Pichiomycetes</taxon>
        <taxon>Debaryomycetaceae</taxon>
        <taxon>Candida/Lodderomyces clade</taxon>
        <taxon>Lodderomyces</taxon>
    </lineage>
</organism>
<keyword evidence="9" id="KW-1185">Reference proteome</keyword>
<accession>A0ABP0ZKD5</accession>
<evidence type="ECO:0000313" key="9">
    <source>
        <dbReference type="Proteomes" id="UP001497383"/>
    </source>
</evidence>
<name>A0ABP0ZKD5_9ASCO</name>
<comment type="catalytic activity">
    <reaction evidence="6">
        <text>succinate semialdehyde + NAD(+) + H2O = succinate + NADH + 2 H(+)</text>
        <dbReference type="Rhea" id="RHEA:13217"/>
        <dbReference type="ChEBI" id="CHEBI:15377"/>
        <dbReference type="ChEBI" id="CHEBI:15378"/>
        <dbReference type="ChEBI" id="CHEBI:30031"/>
        <dbReference type="ChEBI" id="CHEBI:57540"/>
        <dbReference type="ChEBI" id="CHEBI:57706"/>
        <dbReference type="ChEBI" id="CHEBI:57945"/>
        <dbReference type="EC" id="1.2.1.16"/>
    </reaction>
</comment>
<dbReference type="Proteomes" id="UP001497383">
    <property type="component" value="Chromosome 3"/>
</dbReference>
<sequence>MTIPRFYSTASTVSARLTSLLKNRDLIKTTSYINGKWASPTNTTTSTTTFTVTDPALYPSPQAELATVQSSTREDFQHAIAAAESAFASFKSTTGRYRSNLLYSLYQAMLDNKQDLATLIALENGKPMSDAMGEVVYAASFFQWFAEESSRITGSIIASSNPTSRILSLKQPIGVCAIMTPWNFPLAMITRKLGAAIAAGCTTVIKPASETPLSALALAHLVENAQFPAGVVNVLVNDDAAMVGKLLCEDPRVRKISFTGSTRVGKLLMQQSSSTLKKLSFELGGNAPFIVFDDANVDKAVAGAIASKFRSSGQTCVCANRIFVHESIYDEFAAKFVEKLKSDVVLGAGLDQGVTHGPLIHQKSMDKVVSHIEDATSKGATLLLGGSKRPDLGDNFHDLTVLGDVTPEMLIFQEETFGPVAPLIKFTSEDQVVQLANDTEVGLAGYFYSKDISRVFRVAEAMDTGMIGVNTGAISEAALPFGGVKESGFGREGSMYGVDDYMVIKGVVLGDV</sequence>
<dbReference type="SUPFAM" id="SSF53720">
    <property type="entry name" value="ALDH-like"/>
    <property type="match status" value="1"/>
</dbReference>
<evidence type="ECO:0000313" key="8">
    <source>
        <dbReference type="EMBL" id="CAK9438606.1"/>
    </source>
</evidence>
<dbReference type="GeneID" id="92208026"/>
<dbReference type="Gene3D" id="3.40.605.10">
    <property type="entry name" value="Aldehyde Dehydrogenase, Chain A, domain 1"/>
    <property type="match status" value="1"/>
</dbReference>
<comment type="catalytic activity">
    <reaction evidence="6">
        <text>succinate semialdehyde + NADP(+) + H2O = succinate + NADPH + 2 H(+)</text>
        <dbReference type="Rhea" id="RHEA:13213"/>
        <dbReference type="ChEBI" id="CHEBI:15377"/>
        <dbReference type="ChEBI" id="CHEBI:15378"/>
        <dbReference type="ChEBI" id="CHEBI:30031"/>
        <dbReference type="ChEBI" id="CHEBI:57706"/>
        <dbReference type="ChEBI" id="CHEBI:57783"/>
        <dbReference type="ChEBI" id="CHEBI:58349"/>
        <dbReference type="EC" id="1.2.1.16"/>
    </reaction>
</comment>
<evidence type="ECO:0000256" key="6">
    <source>
        <dbReference type="RuleBase" id="RU365091"/>
    </source>
</evidence>
<dbReference type="Pfam" id="PF00171">
    <property type="entry name" value="Aldedh"/>
    <property type="match status" value="1"/>
</dbReference>
<dbReference type="InterPro" id="IPR015590">
    <property type="entry name" value="Aldehyde_DH_dom"/>
</dbReference>
<dbReference type="InterPro" id="IPR029510">
    <property type="entry name" value="Ald_DH_CS_GLU"/>
</dbReference>
<dbReference type="InterPro" id="IPR016160">
    <property type="entry name" value="Ald_DH_CS_CYS"/>
</dbReference>
<evidence type="ECO:0000256" key="5">
    <source>
        <dbReference type="RuleBase" id="RU003345"/>
    </source>
</evidence>
<comment type="pathway">
    <text evidence="1 6">Amino-acid degradation; 4-aminobutanoate degradation.</text>
</comment>
<dbReference type="InterPro" id="IPR050740">
    <property type="entry name" value="Aldehyde_DH_Superfamily"/>
</dbReference>
<dbReference type="InterPro" id="IPR016162">
    <property type="entry name" value="Ald_DH_N"/>
</dbReference>
<dbReference type="PROSITE" id="PS00687">
    <property type="entry name" value="ALDEHYDE_DEHYDR_GLU"/>
    <property type="match status" value="1"/>
</dbReference>
<dbReference type="Gene3D" id="3.40.309.10">
    <property type="entry name" value="Aldehyde Dehydrogenase, Chain A, domain 2"/>
    <property type="match status" value="1"/>
</dbReference>
<gene>
    <name evidence="8" type="ORF">LODBEIA_P28300</name>
</gene>
<dbReference type="CDD" id="cd07103">
    <property type="entry name" value="ALDH_F5_SSADH_GabD"/>
    <property type="match status" value="1"/>
</dbReference>